<keyword evidence="2" id="KW-1185">Reference proteome</keyword>
<dbReference type="Proteomes" id="UP001055072">
    <property type="component" value="Unassembled WGS sequence"/>
</dbReference>
<sequence>MADQAELAFVKKYAETIGAQPVNYTDDFQPPLQDYLPRVPTLLIPVPPPPEKKQVEDTALTGAISIIIKSTKPAWTSTLSVDPADTIATVKTSLASLPGAPPADSQRLLLKGKALVDTKLLKEYDVKEGDTVNLMVRAGSLWDPSQLTNPSTTLTASPGESGATTPLITTSAAETEPESITLVPEQTKQTRSGHTRIPSVVLSPSPSLTPIGDEKLIDIPLTLDTSNLASASLPPPPNTPYHTKIAQADFWQRLHAFLSCEFESESDAEHAWEDFFCASKGTLSVSEIAKIRDTVGVLGMAGS</sequence>
<name>A0ACB8U7U4_9APHY</name>
<protein>
    <submittedName>
        <fullName evidence="1">Uncharacterized protein</fullName>
    </submittedName>
</protein>
<organism evidence="1 2">
    <name type="scientific">Irpex rosettiformis</name>
    <dbReference type="NCBI Taxonomy" id="378272"/>
    <lineage>
        <taxon>Eukaryota</taxon>
        <taxon>Fungi</taxon>
        <taxon>Dikarya</taxon>
        <taxon>Basidiomycota</taxon>
        <taxon>Agaricomycotina</taxon>
        <taxon>Agaricomycetes</taxon>
        <taxon>Polyporales</taxon>
        <taxon>Irpicaceae</taxon>
        <taxon>Irpex</taxon>
    </lineage>
</organism>
<comment type="caution">
    <text evidence="1">The sequence shown here is derived from an EMBL/GenBank/DDBJ whole genome shotgun (WGS) entry which is preliminary data.</text>
</comment>
<reference evidence="1" key="1">
    <citation type="journal article" date="2021" name="Environ. Microbiol.">
        <title>Gene family expansions and transcriptome signatures uncover fungal adaptations to wood decay.</title>
        <authorList>
            <person name="Hage H."/>
            <person name="Miyauchi S."/>
            <person name="Viragh M."/>
            <person name="Drula E."/>
            <person name="Min B."/>
            <person name="Chaduli D."/>
            <person name="Navarro D."/>
            <person name="Favel A."/>
            <person name="Norest M."/>
            <person name="Lesage-Meessen L."/>
            <person name="Balint B."/>
            <person name="Merenyi Z."/>
            <person name="de Eugenio L."/>
            <person name="Morin E."/>
            <person name="Martinez A.T."/>
            <person name="Baldrian P."/>
            <person name="Stursova M."/>
            <person name="Martinez M.J."/>
            <person name="Novotny C."/>
            <person name="Magnuson J.K."/>
            <person name="Spatafora J.W."/>
            <person name="Maurice S."/>
            <person name="Pangilinan J."/>
            <person name="Andreopoulos W."/>
            <person name="LaButti K."/>
            <person name="Hundley H."/>
            <person name="Na H."/>
            <person name="Kuo A."/>
            <person name="Barry K."/>
            <person name="Lipzen A."/>
            <person name="Henrissat B."/>
            <person name="Riley R."/>
            <person name="Ahrendt S."/>
            <person name="Nagy L.G."/>
            <person name="Grigoriev I.V."/>
            <person name="Martin F."/>
            <person name="Rosso M.N."/>
        </authorList>
    </citation>
    <scope>NUCLEOTIDE SEQUENCE</scope>
    <source>
        <strain evidence="1">CBS 384.51</strain>
    </source>
</reference>
<accession>A0ACB8U7U4</accession>
<evidence type="ECO:0000313" key="2">
    <source>
        <dbReference type="Proteomes" id="UP001055072"/>
    </source>
</evidence>
<gene>
    <name evidence="1" type="ORF">BDY19DRAFT_773129</name>
</gene>
<dbReference type="EMBL" id="MU274908">
    <property type="protein sequence ID" value="KAI0090457.1"/>
    <property type="molecule type" value="Genomic_DNA"/>
</dbReference>
<evidence type="ECO:0000313" key="1">
    <source>
        <dbReference type="EMBL" id="KAI0090457.1"/>
    </source>
</evidence>
<proteinExistence type="predicted"/>